<feature type="binding site" evidence="6">
    <location>
        <begin position="39"/>
        <end position="41"/>
    </location>
    <ligand>
        <name>S-adenosyl-L-methionine</name>
        <dbReference type="ChEBI" id="CHEBI:59789"/>
    </ligand>
</feature>
<accession>A0A2G9YC87</accession>
<dbReference type="SUPFAM" id="SSF81799">
    <property type="entry name" value="Putative methyltransferase TM0872, insert domain"/>
    <property type="match status" value="1"/>
</dbReference>
<evidence type="ECO:0000256" key="1">
    <source>
        <dbReference type="ARBA" id="ARBA00010396"/>
    </source>
</evidence>
<dbReference type="GO" id="GO:0071424">
    <property type="term" value="F:rRNA (cytosine-N4-)-methyltransferase activity"/>
    <property type="evidence" value="ECO:0007669"/>
    <property type="project" value="UniProtKB-UniRule"/>
</dbReference>
<feature type="binding site" evidence="6">
    <location>
        <position position="59"/>
    </location>
    <ligand>
        <name>S-adenosyl-L-methionine</name>
        <dbReference type="ChEBI" id="CHEBI:59789"/>
    </ligand>
</feature>
<dbReference type="SUPFAM" id="SSF53335">
    <property type="entry name" value="S-adenosyl-L-methionine-dependent methyltransferases"/>
    <property type="match status" value="1"/>
</dbReference>
<feature type="binding site" evidence="6">
    <location>
        <position position="77"/>
    </location>
    <ligand>
        <name>S-adenosyl-L-methionine</name>
        <dbReference type="ChEBI" id="CHEBI:59789"/>
    </ligand>
</feature>
<dbReference type="EC" id="2.1.1.199" evidence="6"/>
<gene>
    <name evidence="7" type="primary">mraW</name>
    <name evidence="6" type="synonym">rsmH</name>
    <name evidence="7" type="ORF">COX44_03165</name>
</gene>
<comment type="function">
    <text evidence="6">Specifically methylates the N4 position of cytidine in position 1402 (C1402) of 16S rRNA.</text>
</comment>
<dbReference type="GO" id="GO:0070475">
    <property type="term" value="P:rRNA base methylation"/>
    <property type="evidence" value="ECO:0007669"/>
    <property type="project" value="UniProtKB-UniRule"/>
</dbReference>
<comment type="similarity">
    <text evidence="1 6">Belongs to the methyltransferase superfamily. RsmH family.</text>
</comment>
<evidence type="ECO:0000256" key="5">
    <source>
        <dbReference type="ARBA" id="ARBA00022691"/>
    </source>
</evidence>
<dbReference type="Proteomes" id="UP000231480">
    <property type="component" value="Unassembled WGS sequence"/>
</dbReference>
<dbReference type="Gene3D" id="3.40.50.150">
    <property type="entry name" value="Vaccinia Virus protein VP39"/>
    <property type="match status" value="1"/>
</dbReference>
<dbReference type="Gene3D" id="1.10.150.170">
    <property type="entry name" value="Putative methyltransferase TM0872, insert domain"/>
    <property type="match status" value="1"/>
</dbReference>
<dbReference type="HAMAP" id="MF_01007">
    <property type="entry name" value="16SrRNA_methyltr_H"/>
    <property type="match status" value="1"/>
</dbReference>
<evidence type="ECO:0000313" key="8">
    <source>
        <dbReference type="Proteomes" id="UP000231480"/>
    </source>
</evidence>
<evidence type="ECO:0000256" key="6">
    <source>
        <dbReference type="HAMAP-Rule" id="MF_01007"/>
    </source>
</evidence>
<sequence>MIIKPVDKNIKKPVLLKQVLKFFNPQPNQNFIDCTLGQGGHALVILERIAPHGKLLGIDFEILVKPQPRLILVQDNFANLKQIIEKHNFKNIEGVLFDLGFSNWQLEESGRGFSFKKDEPLDMRFARTGVTAQEILNQWPEQELEKIFRLYGEEKQSKSISRDVIANRPLETTQDLAKLIYAWKSKARIFQALRIAVNKELENLEKALPQAMSLTEKVAAISFHSLEDRIIKNYFKTNIFSQEHCAKLRVWQKINTKLN</sequence>
<dbReference type="PANTHER" id="PTHR11265:SF0">
    <property type="entry name" value="12S RRNA N4-METHYLCYTIDINE METHYLTRANSFERASE"/>
    <property type="match status" value="1"/>
</dbReference>
<dbReference type="PANTHER" id="PTHR11265">
    <property type="entry name" value="S-ADENOSYL-METHYLTRANSFERASE MRAW"/>
    <property type="match status" value="1"/>
</dbReference>
<keyword evidence="2 6" id="KW-0698">rRNA processing</keyword>
<feature type="binding site" evidence="6">
    <location>
        <position position="98"/>
    </location>
    <ligand>
        <name>S-adenosyl-L-methionine</name>
        <dbReference type="ChEBI" id="CHEBI:59789"/>
    </ligand>
</feature>
<keyword evidence="4 6" id="KW-0808">Transferase</keyword>
<comment type="catalytic activity">
    <reaction evidence="6">
        <text>cytidine(1402) in 16S rRNA + S-adenosyl-L-methionine = N(4)-methylcytidine(1402) in 16S rRNA + S-adenosyl-L-homocysteine + H(+)</text>
        <dbReference type="Rhea" id="RHEA:42928"/>
        <dbReference type="Rhea" id="RHEA-COMP:10286"/>
        <dbReference type="Rhea" id="RHEA-COMP:10287"/>
        <dbReference type="ChEBI" id="CHEBI:15378"/>
        <dbReference type="ChEBI" id="CHEBI:57856"/>
        <dbReference type="ChEBI" id="CHEBI:59789"/>
        <dbReference type="ChEBI" id="CHEBI:74506"/>
        <dbReference type="ChEBI" id="CHEBI:82748"/>
        <dbReference type="EC" id="2.1.1.199"/>
    </reaction>
</comment>
<reference evidence="7 8" key="1">
    <citation type="submission" date="2017-09" db="EMBL/GenBank/DDBJ databases">
        <title>Depth-based differentiation of microbial function through sediment-hosted aquifers and enrichment of novel symbionts in the deep terrestrial subsurface.</title>
        <authorList>
            <person name="Probst A.J."/>
            <person name="Ladd B."/>
            <person name="Jarett J.K."/>
            <person name="Geller-Mcgrath D.E."/>
            <person name="Sieber C.M."/>
            <person name="Emerson J.B."/>
            <person name="Anantharaman K."/>
            <person name="Thomas B.C."/>
            <person name="Malmstrom R."/>
            <person name="Stieglmeier M."/>
            <person name="Klingl A."/>
            <person name="Woyke T."/>
            <person name="Ryan C.M."/>
            <person name="Banfield J.F."/>
        </authorList>
    </citation>
    <scope>NUCLEOTIDE SEQUENCE [LARGE SCALE GENOMIC DNA]</scope>
    <source>
        <strain evidence="7">CG23_combo_of_CG06-09_8_20_14_all_37_13</strain>
    </source>
</reference>
<dbReference type="GO" id="GO:0005737">
    <property type="term" value="C:cytoplasm"/>
    <property type="evidence" value="ECO:0007669"/>
    <property type="project" value="UniProtKB-SubCell"/>
</dbReference>
<comment type="subcellular location">
    <subcellularLocation>
        <location evidence="6">Cytoplasm</location>
    </subcellularLocation>
</comment>
<keyword evidence="5 6" id="KW-0949">S-adenosyl-L-methionine</keyword>
<dbReference type="InterPro" id="IPR023397">
    <property type="entry name" value="SAM-dep_MeTrfase_MraW_recog"/>
</dbReference>
<dbReference type="NCBIfam" id="TIGR00006">
    <property type="entry name" value="16S rRNA (cytosine(1402)-N(4))-methyltransferase RsmH"/>
    <property type="match status" value="1"/>
</dbReference>
<evidence type="ECO:0000313" key="7">
    <source>
        <dbReference type="EMBL" id="PIP16846.1"/>
    </source>
</evidence>
<evidence type="ECO:0000256" key="3">
    <source>
        <dbReference type="ARBA" id="ARBA00022603"/>
    </source>
</evidence>
<dbReference type="InterPro" id="IPR029063">
    <property type="entry name" value="SAM-dependent_MTases_sf"/>
</dbReference>
<comment type="caution">
    <text evidence="7">The sequence shown here is derived from an EMBL/GenBank/DDBJ whole genome shotgun (WGS) entry which is preliminary data.</text>
</comment>
<dbReference type="InterPro" id="IPR002903">
    <property type="entry name" value="RsmH"/>
</dbReference>
<dbReference type="AlphaFoldDB" id="A0A2G9YC87"/>
<evidence type="ECO:0000256" key="2">
    <source>
        <dbReference type="ARBA" id="ARBA00022552"/>
    </source>
</evidence>
<feature type="binding site" evidence="6">
    <location>
        <position position="105"/>
    </location>
    <ligand>
        <name>S-adenosyl-L-methionine</name>
        <dbReference type="ChEBI" id="CHEBI:59789"/>
    </ligand>
</feature>
<organism evidence="7 8">
    <name type="scientific">Candidatus Portnoybacteria bacterium CG23_combo_of_CG06-09_8_20_14_all_37_13</name>
    <dbReference type="NCBI Taxonomy" id="1974819"/>
    <lineage>
        <taxon>Bacteria</taxon>
        <taxon>Candidatus Portnoyibacteriota</taxon>
    </lineage>
</organism>
<dbReference type="Pfam" id="PF01795">
    <property type="entry name" value="Methyltransf_5"/>
    <property type="match status" value="1"/>
</dbReference>
<proteinExistence type="inferred from homology"/>
<protein>
    <recommendedName>
        <fullName evidence="6">Ribosomal RNA small subunit methyltransferase H</fullName>
        <ecNumber evidence="6">2.1.1.199</ecNumber>
    </recommendedName>
    <alternativeName>
        <fullName evidence="6">16S rRNA m(4)C1402 methyltransferase</fullName>
    </alternativeName>
    <alternativeName>
        <fullName evidence="6">rRNA (cytosine-N(4)-)-methyltransferase RsmH</fullName>
    </alternativeName>
</protein>
<keyword evidence="6" id="KW-0963">Cytoplasm</keyword>
<evidence type="ECO:0000256" key="4">
    <source>
        <dbReference type="ARBA" id="ARBA00022679"/>
    </source>
</evidence>
<name>A0A2G9YC87_9BACT</name>
<keyword evidence="3 6" id="KW-0489">Methyltransferase</keyword>
<dbReference type="EMBL" id="PCRH01000068">
    <property type="protein sequence ID" value="PIP16846.1"/>
    <property type="molecule type" value="Genomic_DNA"/>
</dbReference>